<sequence>MLAELILNVFGELLARRNRILRWAVWLFLLAIVARIIYAGMIGPVS</sequence>
<keyword evidence="1" id="KW-1133">Transmembrane helix</keyword>
<keyword evidence="1" id="KW-0472">Membrane</keyword>
<protein>
    <submittedName>
        <fullName evidence="2">Uncharacterized protein</fullName>
    </submittedName>
</protein>
<gene>
    <name evidence="2" type="ORF">LE190_02195</name>
</gene>
<evidence type="ECO:0000256" key="1">
    <source>
        <dbReference type="SAM" id="Phobius"/>
    </source>
</evidence>
<proteinExistence type="predicted"/>
<organism evidence="2 3">
    <name type="scientific">Massilia hydrophila</name>
    <dbReference type="NCBI Taxonomy" id="3044279"/>
    <lineage>
        <taxon>Bacteria</taxon>
        <taxon>Pseudomonadati</taxon>
        <taxon>Pseudomonadota</taxon>
        <taxon>Betaproteobacteria</taxon>
        <taxon>Burkholderiales</taxon>
        <taxon>Oxalobacteraceae</taxon>
        <taxon>Telluria group</taxon>
        <taxon>Massilia</taxon>
    </lineage>
</organism>
<dbReference type="Proteomes" id="UP001198602">
    <property type="component" value="Unassembled WGS sequence"/>
</dbReference>
<keyword evidence="3" id="KW-1185">Reference proteome</keyword>
<feature type="transmembrane region" description="Helical" evidence="1">
    <location>
        <begin position="20"/>
        <end position="41"/>
    </location>
</feature>
<dbReference type="EMBL" id="JAHYBX010000001">
    <property type="protein sequence ID" value="MCA1854740.1"/>
    <property type="molecule type" value="Genomic_DNA"/>
</dbReference>
<evidence type="ECO:0000313" key="2">
    <source>
        <dbReference type="EMBL" id="MCA1854740.1"/>
    </source>
</evidence>
<keyword evidence="1" id="KW-0812">Transmembrane</keyword>
<dbReference type="RefSeq" id="WP_224943215.1">
    <property type="nucleotide sequence ID" value="NZ_JAHYBX010000001.1"/>
</dbReference>
<accession>A0ABS7Y4Y0</accession>
<reference evidence="2 3" key="1">
    <citation type="submission" date="2021-07" db="EMBL/GenBank/DDBJ databases">
        <title>Characterization of Violacein-producing bacteria and related species.</title>
        <authorList>
            <person name="Wilson H.S."/>
            <person name="De Leon M.E."/>
        </authorList>
    </citation>
    <scope>NUCLEOTIDE SEQUENCE [LARGE SCALE GENOMIC DNA]</scope>
    <source>
        <strain evidence="2 3">HSC-2F05</strain>
    </source>
</reference>
<comment type="caution">
    <text evidence="2">The sequence shown here is derived from an EMBL/GenBank/DDBJ whole genome shotgun (WGS) entry which is preliminary data.</text>
</comment>
<evidence type="ECO:0000313" key="3">
    <source>
        <dbReference type="Proteomes" id="UP001198602"/>
    </source>
</evidence>
<name>A0ABS7Y4Y0_9BURK</name>